<dbReference type="Proteomes" id="UP000694892">
    <property type="component" value="Chromosome 7S"/>
</dbReference>
<keyword evidence="1" id="KW-0812">Transmembrane</keyword>
<keyword evidence="1" id="KW-0472">Membrane</keyword>
<dbReference type="AlphaFoldDB" id="A0A974CAV0"/>
<dbReference type="EMBL" id="CM004479">
    <property type="protein sequence ID" value="OCT69854.1"/>
    <property type="molecule type" value="Genomic_DNA"/>
</dbReference>
<organism evidence="2 3">
    <name type="scientific">Xenopus laevis</name>
    <name type="common">African clawed frog</name>
    <dbReference type="NCBI Taxonomy" id="8355"/>
    <lineage>
        <taxon>Eukaryota</taxon>
        <taxon>Metazoa</taxon>
        <taxon>Chordata</taxon>
        <taxon>Craniata</taxon>
        <taxon>Vertebrata</taxon>
        <taxon>Euteleostomi</taxon>
        <taxon>Amphibia</taxon>
        <taxon>Batrachia</taxon>
        <taxon>Anura</taxon>
        <taxon>Pipoidea</taxon>
        <taxon>Pipidae</taxon>
        <taxon>Xenopodinae</taxon>
        <taxon>Xenopus</taxon>
        <taxon>Xenopus</taxon>
    </lineage>
</organism>
<reference evidence="3" key="1">
    <citation type="journal article" date="2016" name="Nature">
        <title>Genome evolution in the allotetraploid frog Xenopus laevis.</title>
        <authorList>
            <person name="Session A.M."/>
            <person name="Uno Y."/>
            <person name="Kwon T."/>
            <person name="Chapman J.A."/>
            <person name="Toyoda A."/>
            <person name="Takahashi S."/>
            <person name="Fukui A."/>
            <person name="Hikosaka A."/>
            <person name="Suzuki A."/>
            <person name="Kondo M."/>
            <person name="van Heeringen S.J."/>
            <person name="Quigley I."/>
            <person name="Heinz S."/>
            <person name="Ogino H."/>
            <person name="Ochi H."/>
            <person name="Hellsten U."/>
            <person name="Lyons J.B."/>
            <person name="Simakov O."/>
            <person name="Putnam N."/>
            <person name="Stites J."/>
            <person name="Kuroki Y."/>
            <person name="Tanaka T."/>
            <person name="Michiue T."/>
            <person name="Watanabe M."/>
            <person name="Bogdanovic O."/>
            <person name="Lister R."/>
            <person name="Georgiou G."/>
            <person name="Paranjpe S.S."/>
            <person name="van Kruijsbergen I."/>
            <person name="Shu S."/>
            <person name="Carlson J."/>
            <person name="Kinoshita T."/>
            <person name="Ohta Y."/>
            <person name="Mawaribuchi S."/>
            <person name="Jenkins J."/>
            <person name="Grimwood J."/>
            <person name="Schmutz J."/>
            <person name="Mitros T."/>
            <person name="Mozaffari S.V."/>
            <person name="Suzuki Y."/>
            <person name="Haramoto Y."/>
            <person name="Yamamoto T.S."/>
            <person name="Takagi C."/>
            <person name="Heald R."/>
            <person name="Miller K."/>
            <person name="Haudenschild C."/>
            <person name="Kitzman J."/>
            <person name="Nakayama T."/>
            <person name="Izutsu Y."/>
            <person name="Robert J."/>
            <person name="Fortriede J."/>
            <person name="Burns K."/>
            <person name="Lotay V."/>
            <person name="Karimi K."/>
            <person name="Yasuoka Y."/>
            <person name="Dichmann D.S."/>
            <person name="Flajnik M.F."/>
            <person name="Houston D.W."/>
            <person name="Shendure J."/>
            <person name="DuPasquier L."/>
            <person name="Vize P.D."/>
            <person name="Zorn A.M."/>
            <person name="Ito M."/>
            <person name="Marcotte E.M."/>
            <person name="Wallingford J.B."/>
            <person name="Ito Y."/>
            <person name="Asashima M."/>
            <person name="Ueno N."/>
            <person name="Matsuda Y."/>
            <person name="Veenstra G.J."/>
            <person name="Fujiyama A."/>
            <person name="Harland R.M."/>
            <person name="Taira M."/>
            <person name="Rokhsar D.S."/>
        </authorList>
    </citation>
    <scope>NUCLEOTIDE SEQUENCE [LARGE SCALE GENOMIC DNA]</scope>
    <source>
        <strain evidence="3">J</strain>
    </source>
</reference>
<evidence type="ECO:0000313" key="2">
    <source>
        <dbReference type="EMBL" id="OCT69854.1"/>
    </source>
</evidence>
<keyword evidence="1" id="KW-1133">Transmembrane helix</keyword>
<name>A0A974CAV0_XENLA</name>
<proteinExistence type="predicted"/>
<evidence type="ECO:0000256" key="1">
    <source>
        <dbReference type="SAM" id="Phobius"/>
    </source>
</evidence>
<accession>A0A974CAV0</accession>
<evidence type="ECO:0000313" key="3">
    <source>
        <dbReference type="Proteomes" id="UP000694892"/>
    </source>
</evidence>
<gene>
    <name evidence="2" type="ORF">XELAEV_18036779mg</name>
</gene>
<protein>
    <submittedName>
        <fullName evidence="2">Uncharacterized protein</fullName>
    </submittedName>
</protein>
<sequence>MEMGTINSRDTISTMASALTWIMEQTFPSLYSYLFLFIHMSSLLVCSVMRQSHRHPHNNPHSPAAY</sequence>
<feature type="transmembrane region" description="Helical" evidence="1">
    <location>
        <begin position="30"/>
        <end position="49"/>
    </location>
</feature>